<protein>
    <submittedName>
        <fullName evidence="1">Uncharacterized protein</fullName>
    </submittedName>
</protein>
<evidence type="ECO:0000313" key="1">
    <source>
        <dbReference type="EMBL" id="CAE6727966.1"/>
    </source>
</evidence>
<evidence type="ECO:0000313" key="2">
    <source>
        <dbReference type="Proteomes" id="UP000675880"/>
    </source>
</evidence>
<dbReference type="EMBL" id="CAJNBJ010000002">
    <property type="protein sequence ID" value="CAE6727966.1"/>
    <property type="molecule type" value="Genomic_DNA"/>
</dbReference>
<dbReference type="RefSeq" id="WP_213041570.1">
    <property type="nucleotide sequence ID" value="NZ_CAJNBJ010000002.1"/>
</dbReference>
<comment type="caution">
    <text evidence="1">The sequence shown here is derived from an EMBL/GenBank/DDBJ whole genome shotgun (WGS) entry which is preliminary data.</text>
</comment>
<dbReference type="Proteomes" id="UP000675880">
    <property type="component" value="Unassembled WGS sequence"/>
</dbReference>
<name>A0ABM8R1L8_9BACT</name>
<gene>
    <name evidence="1" type="ORF">NSPZN2_100205</name>
</gene>
<reference evidence="1 2" key="1">
    <citation type="submission" date="2021-02" db="EMBL/GenBank/DDBJ databases">
        <authorList>
            <person name="Han P."/>
        </authorList>
    </citation>
    <scope>NUCLEOTIDE SEQUENCE [LARGE SCALE GENOMIC DNA]</scope>
    <source>
        <strain evidence="1">Candidatus Nitrospira sp. ZN2</strain>
    </source>
</reference>
<proteinExistence type="predicted"/>
<keyword evidence="2" id="KW-1185">Reference proteome</keyword>
<organism evidence="1 2">
    <name type="scientific">Nitrospira defluvii</name>
    <dbReference type="NCBI Taxonomy" id="330214"/>
    <lineage>
        <taxon>Bacteria</taxon>
        <taxon>Pseudomonadati</taxon>
        <taxon>Nitrospirota</taxon>
        <taxon>Nitrospiria</taxon>
        <taxon>Nitrospirales</taxon>
        <taxon>Nitrospiraceae</taxon>
        <taxon>Nitrospira</taxon>
    </lineage>
</organism>
<accession>A0ABM8R1L8</accession>
<sequence length="98" mass="11317">MTTSDKVDLIRPWIDPEERVTVDFHNERGLNGEVVECDAQTVTVLLETAFPHYRQTVTLPLSLISIGEDKGHYTRNPERPLQYGRLRLIVHEDRPHLA</sequence>